<evidence type="ECO:0000313" key="3">
    <source>
        <dbReference type="Proteomes" id="UP000494301"/>
    </source>
</evidence>
<reference evidence="2 3" key="1">
    <citation type="submission" date="2020-04" db="EMBL/GenBank/DDBJ databases">
        <authorList>
            <person name="Depoorter E."/>
        </authorList>
    </citation>
    <scope>NUCLEOTIDE SEQUENCE [LARGE SCALE GENOMIC DNA]</scope>
    <source>
        <strain evidence="2 3">BCC0217</strain>
    </source>
</reference>
<organism evidence="2 3">
    <name type="scientific">Burkholderia aenigmatica</name>
    <dbReference type="NCBI Taxonomy" id="2015348"/>
    <lineage>
        <taxon>Bacteria</taxon>
        <taxon>Pseudomonadati</taxon>
        <taxon>Pseudomonadota</taxon>
        <taxon>Betaproteobacteria</taxon>
        <taxon>Burkholderiales</taxon>
        <taxon>Burkholderiaceae</taxon>
        <taxon>Burkholderia</taxon>
        <taxon>Burkholderia cepacia complex</taxon>
    </lineage>
</organism>
<dbReference type="PANTHER" id="PTHR35894">
    <property type="entry name" value="GENERAL SECRETION PATHWAY PROTEIN A-RELATED"/>
    <property type="match status" value="1"/>
</dbReference>
<proteinExistence type="predicted"/>
<evidence type="ECO:0000259" key="1">
    <source>
        <dbReference type="Pfam" id="PF13401"/>
    </source>
</evidence>
<feature type="domain" description="ORC1/DEAH AAA+ ATPase" evidence="1">
    <location>
        <begin position="112"/>
        <end position="227"/>
    </location>
</feature>
<dbReference type="Gene3D" id="3.40.50.300">
    <property type="entry name" value="P-loop containing nucleotide triphosphate hydrolases"/>
    <property type="match status" value="1"/>
</dbReference>
<gene>
    <name evidence="2" type="ORF">BLA3211_02000</name>
</gene>
<protein>
    <submittedName>
        <fullName evidence="2">Putative phage DNA transposition protein</fullName>
    </submittedName>
</protein>
<dbReference type="InterPro" id="IPR049945">
    <property type="entry name" value="AAA_22"/>
</dbReference>
<dbReference type="GO" id="GO:0016887">
    <property type="term" value="F:ATP hydrolysis activity"/>
    <property type="evidence" value="ECO:0007669"/>
    <property type="project" value="InterPro"/>
</dbReference>
<dbReference type="InterPro" id="IPR052026">
    <property type="entry name" value="ExeA_AAA_ATPase_DNA-bind"/>
</dbReference>
<accession>A0A6J5IRI1</accession>
<dbReference type="RefSeq" id="WP_006484208.1">
    <property type="nucleotide sequence ID" value="NZ_CABWIL020000006.1"/>
</dbReference>
<dbReference type="InterPro" id="IPR027417">
    <property type="entry name" value="P-loop_NTPase"/>
</dbReference>
<dbReference type="EMBL" id="CABWIL020000006">
    <property type="protein sequence ID" value="CAB3962930.1"/>
    <property type="molecule type" value="Genomic_DNA"/>
</dbReference>
<dbReference type="AlphaFoldDB" id="A0A6J5IRI1"/>
<dbReference type="SUPFAM" id="SSF52540">
    <property type="entry name" value="P-loop containing nucleoside triphosphate hydrolases"/>
    <property type="match status" value="1"/>
</dbReference>
<evidence type="ECO:0000313" key="2">
    <source>
        <dbReference type="EMBL" id="CAB3962930.1"/>
    </source>
</evidence>
<dbReference type="PANTHER" id="PTHR35894:SF5">
    <property type="entry name" value="MU-LIKE PROPHAGE FLUMU DNA TRANSPOSITION PROTEIN B"/>
    <property type="match status" value="1"/>
</dbReference>
<sequence length="330" mass="36411">MTSKNQNDNAVAVPVEWPEHYSEANRAEAAAIVAQLAEIGKTRSWLSRLSRVNVGTMSTVLNGKYTTEPTKWLRMMSDALSTYTGRATINTMPHVQTSVSQLANVVCDRARKYRNFGVLTGFVGVGKTDAVRQYKEQNSHTIIIEANPNMSPAVMLDELLTASSAPMARTLDAKFASITEALTGTTYLIIVDEAETMMPSCLHYLRRIRDKAGIGIVLVGTDRLLQLIKPSYGQFDQIRSRVGFWPQVVRGVSREDADALAQAALDDQGELSGEVLDALWHYCRGSARMLIENFIPALRDYGLKKNHDLSADLVHAVARDALLLGDQRNA</sequence>
<dbReference type="Proteomes" id="UP000494301">
    <property type="component" value="Unassembled WGS sequence"/>
</dbReference>
<dbReference type="Pfam" id="PF13401">
    <property type="entry name" value="AAA_22"/>
    <property type="match status" value="1"/>
</dbReference>
<name>A0A6J5IRI1_9BURK</name>